<evidence type="ECO:0000313" key="3">
    <source>
        <dbReference type="Proteomes" id="UP000586827"/>
    </source>
</evidence>
<sequence length="227" mass="24103">MVDEFRDDAGNDRGSGRFTLSRRGVIGAGAAALAAVGIGSVATGCAEDAQATDAERTTTDAVDPSGKVIERQEQVRSTLPFSDTADFTDADRGFIAKLEPDVIKSMIGALTVEQVFDSMALLINGPKAWDMKMITDWVITDENRTHRADLHNGVLVHFDKIPGEPEPPADATFTLTRPTLIAVLTGGKDVADAVKSGAVQVSGDPSKVKQLKEVLDKPDPNFAIVTP</sequence>
<dbReference type="InterPro" id="IPR029229">
    <property type="entry name" value="Alkyl_sulf_C"/>
</dbReference>
<dbReference type="InterPro" id="IPR006311">
    <property type="entry name" value="TAT_signal"/>
</dbReference>
<protein>
    <recommendedName>
        <fullName evidence="1">Alkyl sulfatase C-terminal domain-containing protein</fullName>
    </recommendedName>
</protein>
<dbReference type="InterPro" id="IPR052195">
    <property type="entry name" value="Bact_Alkyl/Aryl-Sulfatase"/>
</dbReference>
<feature type="domain" description="Alkyl sulfatase C-terminal" evidence="1">
    <location>
        <begin position="105"/>
        <end position="227"/>
    </location>
</feature>
<organism evidence="2 3">
    <name type="scientific">Nocardia uniformis</name>
    <dbReference type="NCBI Taxonomy" id="53432"/>
    <lineage>
        <taxon>Bacteria</taxon>
        <taxon>Bacillati</taxon>
        <taxon>Actinomycetota</taxon>
        <taxon>Actinomycetes</taxon>
        <taxon>Mycobacteriales</taxon>
        <taxon>Nocardiaceae</taxon>
        <taxon>Nocardia</taxon>
    </lineage>
</organism>
<gene>
    <name evidence="2" type="ORF">HLB23_12395</name>
</gene>
<dbReference type="GO" id="GO:0018909">
    <property type="term" value="P:dodecyl sulfate metabolic process"/>
    <property type="evidence" value="ECO:0007669"/>
    <property type="project" value="TreeGrafter"/>
</dbReference>
<dbReference type="EMBL" id="JABELX010000004">
    <property type="protein sequence ID" value="NNH70653.1"/>
    <property type="molecule type" value="Genomic_DNA"/>
</dbReference>
<dbReference type="PANTHER" id="PTHR43223">
    <property type="entry name" value="ALKYL/ARYL-SULFATASE"/>
    <property type="match status" value="1"/>
</dbReference>
<dbReference type="PANTHER" id="PTHR43223:SF1">
    <property type="entry name" value="ALKYL_ARYL-SULFATASE BDS1"/>
    <property type="match status" value="1"/>
</dbReference>
<accession>A0A849BVN0</accession>
<dbReference type="AlphaFoldDB" id="A0A849BVN0"/>
<name>A0A849BVN0_9NOCA</name>
<dbReference type="GO" id="GO:0018741">
    <property type="term" value="F:linear primary-alkylsulfatase activity"/>
    <property type="evidence" value="ECO:0007669"/>
    <property type="project" value="TreeGrafter"/>
</dbReference>
<proteinExistence type="predicted"/>
<evidence type="ECO:0000313" key="2">
    <source>
        <dbReference type="EMBL" id="NNH70653.1"/>
    </source>
</evidence>
<dbReference type="Proteomes" id="UP000586827">
    <property type="component" value="Unassembled WGS sequence"/>
</dbReference>
<keyword evidence="3" id="KW-1185">Reference proteome</keyword>
<reference evidence="2 3" key="1">
    <citation type="submission" date="2020-05" db="EMBL/GenBank/DDBJ databases">
        <title>MicrobeNet Type strains.</title>
        <authorList>
            <person name="Nicholson A.C."/>
        </authorList>
    </citation>
    <scope>NUCLEOTIDE SEQUENCE [LARGE SCALE GENOMIC DNA]</scope>
    <source>
        <strain evidence="2 3">JCM 3224</strain>
    </source>
</reference>
<comment type="caution">
    <text evidence="2">The sequence shown here is derived from an EMBL/GenBank/DDBJ whole genome shotgun (WGS) entry which is preliminary data.</text>
</comment>
<dbReference type="PROSITE" id="PS51318">
    <property type="entry name" value="TAT"/>
    <property type="match status" value="1"/>
</dbReference>
<dbReference type="RefSeq" id="WP_067522544.1">
    <property type="nucleotide sequence ID" value="NZ_JABELX010000004.1"/>
</dbReference>
<dbReference type="Pfam" id="PF14864">
    <property type="entry name" value="Alkyl_sulf_C"/>
    <property type="match status" value="1"/>
</dbReference>
<dbReference type="InterPro" id="IPR036527">
    <property type="entry name" value="SCP2_sterol-bd_dom_sf"/>
</dbReference>
<dbReference type="Gene3D" id="3.30.1050.10">
    <property type="entry name" value="SCP2 sterol-binding domain"/>
    <property type="match status" value="1"/>
</dbReference>
<evidence type="ECO:0000259" key="1">
    <source>
        <dbReference type="Pfam" id="PF14864"/>
    </source>
</evidence>
<dbReference type="SUPFAM" id="SSF55718">
    <property type="entry name" value="SCP-like"/>
    <property type="match status" value="1"/>
</dbReference>